<sequence length="427" mass="46424">MGSASVARAPPLLIAPLRHANNSKYAVAVSLGSGSVLLLGCSSPAPGNVEKSRAKALSSVEEHEDELDEEKKRRSERDPERCCHCDAEVKGLVQLRLWLSQAGRQHEHEDEQEASLYVAEGTPRIAKARGSTLRHTMFRQISTNSSDDSNYETLGTRGLDDFSSESEAEQESSGRSATPTRRPSGQAPVTNPQPQDPHLSLRAALGPPPVPPLPKEPSLSHTLTRRMKMLKRTWSITKGSLGRMRRRASGDSDSQPQQQQPRSNNNHASSSSSSTSSPGSFDAGSSKYFSFKRHFRKNSGVGMSRFYLSEDPVNGCNDATTRQDGEAATAAASDEPIYANTADCYRDAGLYKESAAGPIAAVTDTYYSNSFIDHYSVLAEEPLYQFYTADATRVAFESDSDPYEEVGIVTRYLLYAKSCGIPSGNAS</sequence>
<feature type="compositionally biased region" description="Pro residues" evidence="1">
    <location>
        <begin position="206"/>
        <end position="215"/>
    </location>
</feature>
<name>A0A6H5I0P4_9HYME</name>
<feature type="compositionally biased region" description="Low complexity" evidence="1">
    <location>
        <begin position="251"/>
        <end position="281"/>
    </location>
</feature>
<dbReference type="AlphaFoldDB" id="A0A6H5I0P4"/>
<feature type="region of interest" description="Disordered" evidence="1">
    <location>
        <begin position="136"/>
        <end position="281"/>
    </location>
</feature>
<protein>
    <submittedName>
        <fullName evidence="2">Uncharacterized protein</fullName>
    </submittedName>
</protein>
<gene>
    <name evidence="2" type="ORF">TBRA_LOCUS909</name>
</gene>
<feature type="region of interest" description="Disordered" evidence="1">
    <location>
        <begin position="47"/>
        <end position="81"/>
    </location>
</feature>
<feature type="compositionally biased region" description="Polar residues" evidence="1">
    <location>
        <begin position="177"/>
        <end position="193"/>
    </location>
</feature>
<dbReference type="Proteomes" id="UP000479190">
    <property type="component" value="Unassembled WGS sequence"/>
</dbReference>
<evidence type="ECO:0000256" key="1">
    <source>
        <dbReference type="SAM" id="MobiDB-lite"/>
    </source>
</evidence>
<dbReference type="EMBL" id="CADCXV010000191">
    <property type="protein sequence ID" value="CAB0028772.1"/>
    <property type="molecule type" value="Genomic_DNA"/>
</dbReference>
<evidence type="ECO:0000313" key="3">
    <source>
        <dbReference type="Proteomes" id="UP000479190"/>
    </source>
</evidence>
<reference evidence="2 3" key="1">
    <citation type="submission" date="2020-02" db="EMBL/GenBank/DDBJ databases">
        <authorList>
            <person name="Ferguson B K."/>
        </authorList>
    </citation>
    <scope>NUCLEOTIDE SEQUENCE [LARGE SCALE GENOMIC DNA]</scope>
</reference>
<organism evidence="2 3">
    <name type="scientific">Trichogramma brassicae</name>
    <dbReference type="NCBI Taxonomy" id="86971"/>
    <lineage>
        <taxon>Eukaryota</taxon>
        <taxon>Metazoa</taxon>
        <taxon>Ecdysozoa</taxon>
        <taxon>Arthropoda</taxon>
        <taxon>Hexapoda</taxon>
        <taxon>Insecta</taxon>
        <taxon>Pterygota</taxon>
        <taxon>Neoptera</taxon>
        <taxon>Endopterygota</taxon>
        <taxon>Hymenoptera</taxon>
        <taxon>Apocrita</taxon>
        <taxon>Proctotrupomorpha</taxon>
        <taxon>Chalcidoidea</taxon>
        <taxon>Trichogrammatidae</taxon>
        <taxon>Trichogramma</taxon>
    </lineage>
</organism>
<evidence type="ECO:0000313" key="2">
    <source>
        <dbReference type="EMBL" id="CAB0028772.1"/>
    </source>
</evidence>
<feature type="compositionally biased region" description="Basic and acidic residues" evidence="1">
    <location>
        <begin position="69"/>
        <end position="81"/>
    </location>
</feature>
<accession>A0A6H5I0P4</accession>
<feature type="compositionally biased region" description="Polar residues" evidence="1">
    <location>
        <begin position="139"/>
        <end position="153"/>
    </location>
</feature>
<proteinExistence type="predicted"/>
<keyword evidence="3" id="KW-1185">Reference proteome</keyword>